<keyword evidence="2" id="KW-1185">Reference proteome</keyword>
<evidence type="ECO:0000313" key="1">
    <source>
        <dbReference type="EMBL" id="QNP45336.1"/>
    </source>
</evidence>
<evidence type="ECO:0000313" key="2">
    <source>
        <dbReference type="Proteomes" id="UP000516105"/>
    </source>
</evidence>
<gene>
    <name evidence="1" type="ORF">H9L14_12115</name>
</gene>
<accession>A0ABX6T633</accession>
<reference evidence="1 2" key="1">
    <citation type="submission" date="2020-08" db="EMBL/GenBank/DDBJ databases">
        <title>Genome sequence of Sphingomonas sediminicola KACC 15039T.</title>
        <authorList>
            <person name="Hyun D.-W."/>
            <person name="Bae J.-W."/>
        </authorList>
    </citation>
    <scope>NUCLEOTIDE SEQUENCE [LARGE SCALE GENOMIC DNA]</scope>
    <source>
        <strain evidence="1 2">KACC 15039</strain>
    </source>
</reference>
<name>A0ABX6T633_9SPHN</name>
<dbReference type="EMBL" id="CP060782">
    <property type="protein sequence ID" value="QNP45336.1"/>
    <property type="molecule type" value="Genomic_DNA"/>
</dbReference>
<protein>
    <submittedName>
        <fullName evidence="1">Ribonuclease</fullName>
    </submittedName>
</protein>
<organism evidence="1 2">
    <name type="scientific">Sphingomonas sediminicola</name>
    <dbReference type="NCBI Taxonomy" id="386874"/>
    <lineage>
        <taxon>Bacteria</taxon>
        <taxon>Pseudomonadati</taxon>
        <taxon>Pseudomonadota</taxon>
        <taxon>Alphaproteobacteria</taxon>
        <taxon>Sphingomonadales</taxon>
        <taxon>Sphingomonadaceae</taxon>
        <taxon>Sphingomonas</taxon>
    </lineage>
</organism>
<dbReference type="RefSeq" id="WP_187708292.1">
    <property type="nucleotide sequence ID" value="NZ_CP060782.1"/>
</dbReference>
<proteinExistence type="predicted"/>
<sequence>MPEWVVERGIGETRSVRIHAGEIVEARVLLEGVEPAGAILEGRLIETGFPAVAQVGCQQYLLPKGAPGVTEGALIRIEITRERIPGIEPWKRPLARLTDEPLRPAQPMDAEVLPFPSPEDRLERAGWSDLIEEARSGIVRFEGGELRISLTPAMTLIDVDGRLPPFDLAVASAVAAARMILRHGIGGSIGIDLPTIAGKDQRQAVGAAIDANLPLPFERTAMNGFGFIQIVRVRARASTFELASDRAPFEARVLLRKVAMDRTGATCLVAHPSISAVFERNVAWIDALARQIGGGVTLRSDQSLPIHGGYAQNV</sequence>
<dbReference type="Proteomes" id="UP000516105">
    <property type="component" value="Chromosome"/>
</dbReference>